<reference evidence="16 17" key="2">
    <citation type="submission" date="2018-11" db="EMBL/GenBank/DDBJ databases">
        <authorList>
            <consortium name="Pathogen Informatics"/>
        </authorList>
    </citation>
    <scope>NUCLEOTIDE SEQUENCE [LARGE SCALE GENOMIC DNA]</scope>
    <source>
        <strain evidence="16">Dakar</strain>
        <strain evidence="17">Dakar, Senegal</strain>
    </source>
</reference>
<feature type="compositionally biased region" description="Polar residues" evidence="13">
    <location>
        <begin position="684"/>
        <end position="704"/>
    </location>
</feature>
<dbReference type="InterPro" id="IPR005821">
    <property type="entry name" value="Ion_trans_dom"/>
</dbReference>
<dbReference type="FunFam" id="3.30.710.10:FF:000020">
    <property type="entry name" value="Potassium voltage-gated channel protein Shaw"/>
    <property type="match status" value="1"/>
</dbReference>
<dbReference type="GO" id="GO:0032590">
    <property type="term" value="C:dendrite membrane"/>
    <property type="evidence" value="ECO:0007669"/>
    <property type="project" value="TreeGrafter"/>
</dbReference>
<keyword evidence="17" id="KW-1185">Reference proteome</keyword>
<evidence type="ECO:0000313" key="18">
    <source>
        <dbReference type="WBParaSite" id="SCUD_0000795201-mRNA-1"/>
    </source>
</evidence>
<evidence type="ECO:0000256" key="7">
    <source>
        <dbReference type="ARBA" id="ARBA00022958"/>
    </source>
</evidence>
<evidence type="ECO:0000256" key="12">
    <source>
        <dbReference type="ARBA" id="ARBA00061303"/>
    </source>
</evidence>
<name>A0A183JYZ5_9TREM</name>
<dbReference type="SUPFAM" id="SSF54695">
    <property type="entry name" value="POZ domain"/>
    <property type="match status" value="1"/>
</dbReference>
<evidence type="ECO:0000313" key="16">
    <source>
        <dbReference type="EMBL" id="VDP28581.1"/>
    </source>
</evidence>
<proteinExistence type="inferred from homology"/>
<feature type="transmembrane region" description="Helical" evidence="14">
    <location>
        <begin position="346"/>
        <end position="367"/>
    </location>
</feature>
<gene>
    <name evidence="16" type="ORF">SCUD_LOCUS7952</name>
</gene>
<dbReference type="InterPro" id="IPR028325">
    <property type="entry name" value="VG_K_chnl"/>
</dbReference>
<dbReference type="EMBL" id="UZAK01032542">
    <property type="protein sequence ID" value="VDP28581.1"/>
    <property type="molecule type" value="Genomic_DNA"/>
</dbReference>
<dbReference type="InterPro" id="IPR003968">
    <property type="entry name" value="K_chnl_volt-dep_Kv"/>
</dbReference>
<keyword evidence="5" id="KW-0631">Potassium channel</keyword>
<dbReference type="Pfam" id="PF02214">
    <property type="entry name" value="BTB_2"/>
    <property type="match status" value="1"/>
</dbReference>
<dbReference type="GO" id="GO:0043679">
    <property type="term" value="C:axon terminus"/>
    <property type="evidence" value="ECO:0007669"/>
    <property type="project" value="TreeGrafter"/>
</dbReference>
<feature type="transmembrane region" description="Helical" evidence="14">
    <location>
        <begin position="379"/>
        <end position="398"/>
    </location>
</feature>
<keyword evidence="2" id="KW-0813">Transport</keyword>
<evidence type="ECO:0000256" key="1">
    <source>
        <dbReference type="ARBA" id="ARBA00004141"/>
    </source>
</evidence>
<feature type="transmembrane region" description="Helical" evidence="14">
    <location>
        <begin position="246"/>
        <end position="266"/>
    </location>
</feature>
<dbReference type="SMART" id="SM00225">
    <property type="entry name" value="BTB"/>
    <property type="match status" value="1"/>
</dbReference>
<feature type="transmembrane region" description="Helical" evidence="14">
    <location>
        <begin position="405"/>
        <end position="430"/>
    </location>
</feature>
<feature type="transmembrane region" description="Helical" evidence="14">
    <location>
        <begin position="305"/>
        <end position="325"/>
    </location>
</feature>
<evidence type="ECO:0000256" key="4">
    <source>
        <dbReference type="ARBA" id="ARBA00022692"/>
    </source>
</evidence>
<comment type="similarity">
    <text evidence="12">Belongs to the potassium channel family. C (Shaw) (TC 1.A.1.2) subfamily. Shaw sub-subfamily.</text>
</comment>
<dbReference type="PRINTS" id="PR01491">
    <property type="entry name" value="KVCHANNEL"/>
</dbReference>
<evidence type="ECO:0000256" key="13">
    <source>
        <dbReference type="SAM" id="MobiDB-lite"/>
    </source>
</evidence>
<keyword evidence="8 14" id="KW-1133">Transmembrane helix</keyword>
<dbReference type="CDD" id="cd18416">
    <property type="entry name" value="BTB_Shaw-like"/>
    <property type="match status" value="1"/>
</dbReference>
<dbReference type="GO" id="GO:0032809">
    <property type="term" value="C:neuronal cell body membrane"/>
    <property type="evidence" value="ECO:0007669"/>
    <property type="project" value="TreeGrafter"/>
</dbReference>
<protein>
    <submittedName>
        <fullName evidence="18">BTB domain-containing protein</fullName>
    </submittedName>
</protein>
<organism evidence="18">
    <name type="scientific">Schistosoma curassoni</name>
    <dbReference type="NCBI Taxonomy" id="6186"/>
    <lineage>
        <taxon>Eukaryota</taxon>
        <taxon>Metazoa</taxon>
        <taxon>Spiralia</taxon>
        <taxon>Lophotrochozoa</taxon>
        <taxon>Platyhelminthes</taxon>
        <taxon>Trematoda</taxon>
        <taxon>Digenea</taxon>
        <taxon>Strigeidida</taxon>
        <taxon>Schistosomatoidea</taxon>
        <taxon>Schistosomatidae</taxon>
        <taxon>Schistosoma</taxon>
    </lineage>
</organism>
<keyword evidence="10 14" id="KW-0472">Membrane</keyword>
<comment type="subcellular location">
    <subcellularLocation>
        <location evidence="1">Membrane</location>
        <topology evidence="1">Multi-pass membrane protein</topology>
    </subcellularLocation>
</comment>
<dbReference type="InterPro" id="IPR003131">
    <property type="entry name" value="T1-type_BTB"/>
</dbReference>
<dbReference type="GO" id="GO:0005251">
    <property type="term" value="F:delayed rectifier potassium channel activity"/>
    <property type="evidence" value="ECO:0007669"/>
    <property type="project" value="TreeGrafter"/>
</dbReference>
<keyword evidence="4 14" id="KW-0812">Transmembrane</keyword>
<dbReference type="Gene3D" id="1.10.287.70">
    <property type="match status" value="1"/>
</dbReference>
<keyword evidence="7" id="KW-0630">Potassium</keyword>
<keyword evidence="11" id="KW-0407">Ion channel</keyword>
<dbReference type="FunFam" id="1.10.287.70:FF:000002">
    <property type="entry name" value="Potassium voltage-gated channel subfamily a member"/>
    <property type="match status" value="1"/>
</dbReference>
<keyword evidence="9" id="KW-0406">Ion transport</keyword>
<dbReference type="PRINTS" id="PR00169">
    <property type="entry name" value="KCHANNEL"/>
</dbReference>
<dbReference type="Pfam" id="PF00520">
    <property type="entry name" value="Ion_trans"/>
    <property type="match status" value="1"/>
</dbReference>
<evidence type="ECO:0000256" key="10">
    <source>
        <dbReference type="ARBA" id="ARBA00023136"/>
    </source>
</evidence>
<dbReference type="STRING" id="6186.A0A183JYZ5"/>
<dbReference type="InterPro" id="IPR003974">
    <property type="entry name" value="K_chnl_volt-dep_Kv3"/>
</dbReference>
<dbReference type="PRINTS" id="PR01498">
    <property type="entry name" value="SHAWCHANNEL"/>
</dbReference>
<dbReference type="GO" id="GO:0045211">
    <property type="term" value="C:postsynaptic membrane"/>
    <property type="evidence" value="ECO:0007669"/>
    <property type="project" value="TreeGrafter"/>
</dbReference>
<reference evidence="18" key="1">
    <citation type="submission" date="2016-06" db="UniProtKB">
        <authorList>
            <consortium name="WormBaseParasite"/>
        </authorList>
    </citation>
    <scope>IDENTIFICATION</scope>
</reference>
<evidence type="ECO:0000259" key="15">
    <source>
        <dbReference type="SMART" id="SM00225"/>
    </source>
</evidence>
<evidence type="ECO:0000256" key="3">
    <source>
        <dbReference type="ARBA" id="ARBA00022538"/>
    </source>
</evidence>
<feature type="compositionally biased region" description="Polar residues" evidence="13">
    <location>
        <begin position="655"/>
        <end position="672"/>
    </location>
</feature>
<dbReference type="GO" id="GO:0001508">
    <property type="term" value="P:action potential"/>
    <property type="evidence" value="ECO:0007669"/>
    <property type="project" value="TreeGrafter"/>
</dbReference>
<dbReference type="GO" id="GO:0051260">
    <property type="term" value="P:protein homooligomerization"/>
    <property type="evidence" value="ECO:0007669"/>
    <property type="project" value="InterPro"/>
</dbReference>
<evidence type="ECO:0000256" key="2">
    <source>
        <dbReference type="ARBA" id="ARBA00022448"/>
    </source>
</evidence>
<accession>A0A183JYZ5</accession>
<evidence type="ECO:0000256" key="8">
    <source>
        <dbReference type="ARBA" id="ARBA00022989"/>
    </source>
</evidence>
<dbReference type="InterPro" id="IPR027359">
    <property type="entry name" value="Volt_channel_dom_sf"/>
</dbReference>
<keyword evidence="3" id="KW-0633">Potassium transport</keyword>
<evidence type="ECO:0000256" key="14">
    <source>
        <dbReference type="SAM" id="Phobius"/>
    </source>
</evidence>
<evidence type="ECO:0000256" key="5">
    <source>
        <dbReference type="ARBA" id="ARBA00022826"/>
    </source>
</evidence>
<dbReference type="GO" id="GO:0008076">
    <property type="term" value="C:voltage-gated potassium channel complex"/>
    <property type="evidence" value="ECO:0007669"/>
    <property type="project" value="InterPro"/>
</dbReference>
<evidence type="ECO:0000256" key="6">
    <source>
        <dbReference type="ARBA" id="ARBA00022882"/>
    </source>
</evidence>
<dbReference type="Gene3D" id="1.20.120.350">
    <property type="entry name" value="Voltage-gated potassium channels. Chain C"/>
    <property type="match status" value="1"/>
</dbReference>
<dbReference type="Gene3D" id="3.30.710.10">
    <property type="entry name" value="Potassium Channel Kv1.1, Chain A"/>
    <property type="match status" value="1"/>
</dbReference>
<keyword evidence="6" id="KW-0851">Voltage-gated channel</keyword>
<dbReference type="InterPro" id="IPR000210">
    <property type="entry name" value="BTB/POZ_dom"/>
</dbReference>
<dbReference type="SUPFAM" id="SSF81324">
    <property type="entry name" value="Voltage-gated potassium channels"/>
    <property type="match status" value="1"/>
</dbReference>
<dbReference type="PANTHER" id="PTHR11537:SF252">
    <property type="entry name" value="POTASSIUM VOLTAGE-GATED CHANNEL PROTEIN SHAW"/>
    <property type="match status" value="1"/>
</dbReference>
<dbReference type="GO" id="GO:0042734">
    <property type="term" value="C:presynaptic membrane"/>
    <property type="evidence" value="ECO:0007669"/>
    <property type="project" value="TreeGrafter"/>
</dbReference>
<dbReference type="AlphaFoldDB" id="A0A183JYZ5"/>
<evidence type="ECO:0000313" key="17">
    <source>
        <dbReference type="Proteomes" id="UP000279833"/>
    </source>
</evidence>
<dbReference type="PANTHER" id="PTHR11537">
    <property type="entry name" value="VOLTAGE-GATED POTASSIUM CHANNEL"/>
    <property type="match status" value="1"/>
</dbReference>
<feature type="domain" description="BTB" evidence="15">
    <location>
        <begin position="5"/>
        <end position="105"/>
    </location>
</feature>
<evidence type="ECO:0000256" key="9">
    <source>
        <dbReference type="ARBA" id="ARBA00023065"/>
    </source>
</evidence>
<evidence type="ECO:0000256" key="11">
    <source>
        <dbReference type="ARBA" id="ARBA00023303"/>
    </source>
</evidence>
<dbReference type="WBParaSite" id="SCUD_0000795201-mRNA-1">
    <property type="protein sequence ID" value="SCUD_0000795201-mRNA-1"/>
    <property type="gene ID" value="SCUD_0000795201"/>
</dbReference>
<feature type="region of interest" description="Disordered" evidence="13">
    <location>
        <begin position="653"/>
        <end position="713"/>
    </location>
</feature>
<dbReference type="InterPro" id="IPR011333">
    <property type="entry name" value="SKP1/BTB/POZ_sf"/>
</dbReference>
<sequence length="815" mass="92891">MDSENRVILNVGGIRHETYKATLKKIPATRLSKLTEALANYDPVLNEYFYDRHPGVFSQILNYYRTGKLHYPVDVCGPLFEEELEFWGLDANQVEPCCWMTYTAHRDTQATLQILDKVDMDNDDYTPETLYKRFGLEDEYTCNELNTWQKYRPKVWALFELPHSSIGAKELFNILELFLIYILLRFHTRIYVHGFYTYIDIRYGISCCINANLCSFMKCLCNIWFTIELIIRFTVTINHKEFVKNLINLIDIAALFSFYIQVILLHHHQHQHHHHYENSYHGNYSNYGNSGGGGGGGGGDNDDNVTFISIIEFFSILRVMRLFKLTRHISGLKILILTFKASAKEFSLLIFFLAVFIVLFAALIYYAERLSTNPHNDFTSIPIGLWWAIVTMTTVGYGDMVPRSYAGMIVGAMCAVTGVLTISLPVPVIVSNFSMFYSHTLARSKLPKKRRRILPVEAIRPKHKSNQIGSSTIHGLIHHSGSSGGGGGGGGSYTNDTINLSNLAKGIVPQIPQPIAKAKYSGSWSSCTPLVWNQTFPTPLRGLSMSADLVKAPDIWFSSSQFRKQHTRRKKAVNNFTHIKENYQSRRKFSNSNEFPINEQYKCAYGIHTRRAALINASNSSLEQIDDDDDNDNDCESIGKSLKSELQFIERSRKSSTVNSSGHPVHSMNPSRRTIDNHHRKSSHLSYHTEYQSNHNPTSIQQYETQHRHQHHRQQCDSLVTHNSKTDLYVSSITCNSELLPQSPSMFDEQLNIQNNDTTTTTNTTTYTTNNNISDIITYSTHNYTKNMNLLSSPWIGTSSSIDQTNEQDDTTNEI</sequence>
<dbReference type="Proteomes" id="UP000279833">
    <property type="component" value="Unassembled WGS sequence"/>
</dbReference>